<proteinExistence type="predicted"/>
<comment type="caution">
    <text evidence="2">The sequence shown here is derived from an EMBL/GenBank/DDBJ whole genome shotgun (WGS) entry which is preliminary data.</text>
</comment>
<evidence type="ECO:0000313" key="3">
    <source>
        <dbReference type="Proteomes" id="UP000317036"/>
    </source>
</evidence>
<feature type="domain" description="SGNH hydrolase-type esterase" evidence="1">
    <location>
        <begin position="157"/>
        <end position="331"/>
    </location>
</feature>
<dbReference type="InterPro" id="IPR013830">
    <property type="entry name" value="SGNH_hydro"/>
</dbReference>
<organism evidence="2 3">
    <name type="scientific">Paenibacillus cremeus</name>
    <dbReference type="NCBI Taxonomy" id="2163881"/>
    <lineage>
        <taxon>Bacteria</taxon>
        <taxon>Bacillati</taxon>
        <taxon>Bacillota</taxon>
        <taxon>Bacilli</taxon>
        <taxon>Bacillales</taxon>
        <taxon>Paenibacillaceae</taxon>
        <taxon>Paenibacillus</taxon>
    </lineage>
</organism>
<accession>A0A559K6K4</accession>
<evidence type="ECO:0000259" key="1">
    <source>
        <dbReference type="Pfam" id="PF14606"/>
    </source>
</evidence>
<evidence type="ECO:0000313" key="2">
    <source>
        <dbReference type="EMBL" id="TVY07775.1"/>
    </source>
</evidence>
<reference evidence="2 3" key="1">
    <citation type="submission" date="2019-07" db="EMBL/GenBank/DDBJ databases">
        <authorList>
            <person name="Kim J."/>
        </authorList>
    </citation>
    <scope>NUCLEOTIDE SEQUENCE [LARGE SCALE GENOMIC DNA]</scope>
    <source>
        <strain evidence="2 3">JC52</strain>
    </source>
</reference>
<dbReference type="InterPro" id="IPR036514">
    <property type="entry name" value="SGNH_hydro_sf"/>
</dbReference>
<dbReference type="OrthoDB" id="2536002at2"/>
<name>A0A559K6K4_9BACL</name>
<dbReference type="Gene3D" id="3.40.50.1110">
    <property type="entry name" value="SGNH hydrolase"/>
    <property type="match status" value="1"/>
</dbReference>
<dbReference type="AlphaFoldDB" id="A0A559K6K4"/>
<dbReference type="SUPFAM" id="SSF52266">
    <property type="entry name" value="SGNH hydrolase"/>
    <property type="match status" value="1"/>
</dbReference>
<keyword evidence="3" id="KW-1185">Reference proteome</keyword>
<dbReference type="Proteomes" id="UP000317036">
    <property type="component" value="Unassembled WGS sequence"/>
</dbReference>
<gene>
    <name evidence="2" type="ORF">FPZ49_22415</name>
</gene>
<sequence length="347" mass="39815">MIYNGIKFHNTVQLEKKEHLGGLRLHRFPQEVRHAIGDKGRTKAVQSNNCELRFVTEAPTVRVTLSSLETSGKVLVFRGDFFHSSHQLQAGAIQTITLEVPERFAEVNPEILSNRAFSQGVWRIFFERFTAVFYDIDAYGYEVRPPQADEVPRLTFVAYGSSITQGAGAQSHYNCYVQQAARRLEVDVLNLGLSGSCLCEPEIADHIAERSDWDFAFFELGVNMRSVFTPEEFKSRAGYVLDRAMERHGDKPIFLTTIYPNRATYFKNDSHAFVDHERKFNEILRNYALQKNHRQLHLIEGSEIMTDFTTLTSDLIHPSDYGHLLMGERLAEIMRPVVEQLRTKHTN</sequence>
<dbReference type="Pfam" id="PF14606">
    <property type="entry name" value="Lipase_GDSL_3"/>
    <property type="match status" value="1"/>
</dbReference>
<dbReference type="EMBL" id="VNJI01000032">
    <property type="protein sequence ID" value="TVY07775.1"/>
    <property type="molecule type" value="Genomic_DNA"/>
</dbReference>
<dbReference type="RefSeq" id="WP_144851176.1">
    <property type="nucleotide sequence ID" value="NZ_VNJI01000032.1"/>
</dbReference>
<protein>
    <submittedName>
        <fullName evidence="2">Lipase</fullName>
    </submittedName>
</protein>